<protein>
    <recommendedName>
        <fullName evidence="2">Beta-galactosidase trimerisation domain-containing protein</fullName>
    </recommendedName>
</protein>
<dbReference type="InterPro" id="IPR029062">
    <property type="entry name" value="Class_I_gatase-like"/>
</dbReference>
<keyword evidence="4" id="KW-1185">Reference proteome</keyword>
<proteinExistence type="predicted"/>
<dbReference type="EMBL" id="SZQA01000041">
    <property type="protein sequence ID" value="TKK83836.1"/>
    <property type="molecule type" value="Genomic_DNA"/>
</dbReference>
<dbReference type="Proteomes" id="UP000308705">
    <property type="component" value="Unassembled WGS sequence"/>
</dbReference>
<feature type="compositionally biased region" description="Low complexity" evidence="1">
    <location>
        <begin position="59"/>
        <end position="68"/>
    </location>
</feature>
<dbReference type="Pfam" id="PF08532">
    <property type="entry name" value="Glyco_hydro_42M"/>
    <property type="match status" value="1"/>
</dbReference>
<dbReference type="AlphaFoldDB" id="A0A4U3M8J6"/>
<reference evidence="3 4" key="1">
    <citation type="submission" date="2019-04" db="EMBL/GenBank/DDBJ databases">
        <title>Herbidospora sp. NEAU-GS14.nov., a novel actinomycete isolated from soil.</title>
        <authorList>
            <person name="Han L."/>
        </authorList>
    </citation>
    <scope>NUCLEOTIDE SEQUENCE [LARGE SCALE GENOMIC DNA]</scope>
    <source>
        <strain evidence="3 4">NEAU-GS14</strain>
    </source>
</reference>
<dbReference type="GO" id="GO:0004565">
    <property type="term" value="F:beta-galactosidase activity"/>
    <property type="evidence" value="ECO:0007669"/>
    <property type="project" value="InterPro"/>
</dbReference>
<evidence type="ECO:0000256" key="1">
    <source>
        <dbReference type="SAM" id="MobiDB-lite"/>
    </source>
</evidence>
<evidence type="ECO:0000313" key="3">
    <source>
        <dbReference type="EMBL" id="TKK83836.1"/>
    </source>
</evidence>
<comment type="caution">
    <text evidence="3">The sequence shown here is derived from an EMBL/GenBank/DDBJ whole genome shotgun (WGS) entry which is preliminary data.</text>
</comment>
<sequence>MTPEAQKTASRSGERSRRRAIACSPDWRVQSPCSIPLNLSPAPALRGPEPAHLTVPGDPGLVGATAPGTTGGPGASRSVGRSWSELVGAGRSWSERVRPAGARTVRSFATGPDAGHPAVTRHRLGGGIAWYVATAPGDLRELPAGIAGDAGVAVPRDLPDTLEMVHRGPYVFLVNHADASCRSRTSRARS</sequence>
<feature type="region of interest" description="Disordered" evidence="1">
    <location>
        <begin position="1"/>
        <end position="22"/>
    </location>
</feature>
<gene>
    <name evidence="3" type="ORF">FDA94_32365</name>
</gene>
<dbReference type="GO" id="GO:0005975">
    <property type="term" value="P:carbohydrate metabolic process"/>
    <property type="evidence" value="ECO:0007669"/>
    <property type="project" value="InterPro"/>
</dbReference>
<dbReference type="Gene3D" id="3.40.50.880">
    <property type="match status" value="1"/>
</dbReference>
<accession>A0A4U3M8J6</accession>
<dbReference type="InterPro" id="IPR013738">
    <property type="entry name" value="Beta_galactosidase_Trimer"/>
</dbReference>
<evidence type="ECO:0000259" key="2">
    <source>
        <dbReference type="Pfam" id="PF08532"/>
    </source>
</evidence>
<name>A0A4U3M8J6_9ACTN</name>
<feature type="domain" description="Beta-galactosidase trimerisation" evidence="2">
    <location>
        <begin position="90"/>
        <end position="138"/>
    </location>
</feature>
<evidence type="ECO:0000313" key="4">
    <source>
        <dbReference type="Proteomes" id="UP000308705"/>
    </source>
</evidence>
<organism evidence="3 4">
    <name type="scientific">Herbidospora galbida</name>
    <dbReference type="NCBI Taxonomy" id="2575442"/>
    <lineage>
        <taxon>Bacteria</taxon>
        <taxon>Bacillati</taxon>
        <taxon>Actinomycetota</taxon>
        <taxon>Actinomycetes</taxon>
        <taxon>Streptosporangiales</taxon>
        <taxon>Streptosporangiaceae</taxon>
        <taxon>Herbidospora</taxon>
    </lineage>
</organism>
<feature type="region of interest" description="Disordered" evidence="1">
    <location>
        <begin position="57"/>
        <end position="81"/>
    </location>
</feature>